<gene>
    <name evidence="8" type="primary">mobA</name>
    <name evidence="10" type="ORF">Metlim_1580</name>
</gene>
<reference evidence="10 11" key="1">
    <citation type="submission" date="2011-10" db="EMBL/GenBank/DDBJ databases">
        <title>The Improved High-Quality Draft genome of Methanoplanus limicola DSM 2279.</title>
        <authorList>
            <consortium name="US DOE Joint Genome Institute (JGI-PGF)"/>
            <person name="Lucas S."/>
            <person name="Copeland A."/>
            <person name="Lapidus A."/>
            <person name="Glavina del Rio T."/>
            <person name="Dalin E."/>
            <person name="Tice H."/>
            <person name="Bruce D."/>
            <person name="Goodwin L."/>
            <person name="Pitluck S."/>
            <person name="Peters L."/>
            <person name="Mikhailova N."/>
            <person name="Lu M."/>
            <person name="Kyrpides N."/>
            <person name="Mavromatis K."/>
            <person name="Ivanova N."/>
            <person name="Markowitz V."/>
            <person name="Cheng J.-F."/>
            <person name="Hugenholtz P."/>
            <person name="Woyke T."/>
            <person name="Wu D."/>
            <person name="Wirth R."/>
            <person name="Brambilla E.-M."/>
            <person name="Klenk H.-P."/>
            <person name="Eisen J.A."/>
        </authorList>
    </citation>
    <scope>NUCLEOTIDE SEQUENCE [LARGE SCALE GENOMIC DNA]</scope>
    <source>
        <strain evidence="10 11">DSM 2279</strain>
    </source>
</reference>
<evidence type="ECO:0000256" key="3">
    <source>
        <dbReference type="ARBA" id="ARBA00022723"/>
    </source>
</evidence>
<feature type="domain" description="MobA-like NTP transferase" evidence="9">
    <location>
        <begin position="14"/>
        <end position="170"/>
    </location>
</feature>
<sequence>MPDKTPAKPAFRTAIILAGGEGKRAGGRDKYFFSYRGETFIKRLIESLENVVDEIIIVAKNEEKCSHFYGIENVHIVSDIVKGRGPIGGLQAGVPEAKGEVIFVSACDMPFLNPDAVNWLFEHINDHDAIIPAWDEDKIEPLHAIYRRDALVKYLKTHKSLSLRAMIRELNSKFISVEEFRDVDPNLRTFTNINKLEELEKLEEVNKIH</sequence>
<comment type="catalytic activity">
    <reaction evidence="8">
        <text>Mo-molybdopterin + GTP + H(+) = Mo-molybdopterin guanine dinucleotide + diphosphate</text>
        <dbReference type="Rhea" id="RHEA:34243"/>
        <dbReference type="ChEBI" id="CHEBI:15378"/>
        <dbReference type="ChEBI" id="CHEBI:33019"/>
        <dbReference type="ChEBI" id="CHEBI:37565"/>
        <dbReference type="ChEBI" id="CHEBI:71302"/>
        <dbReference type="ChEBI" id="CHEBI:71310"/>
        <dbReference type="EC" id="2.7.7.77"/>
    </reaction>
</comment>
<dbReference type="EC" id="2.7.7.77" evidence="8"/>
<feature type="binding site" evidence="8">
    <location>
        <position position="79"/>
    </location>
    <ligand>
        <name>GTP</name>
        <dbReference type="ChEBI" id="CHEBI:37565"/>
    </ligand>
</feature>
<dbReference type="GO" id="GO:0046872">
    <property type="term" value="F:metal ion binding"/>
    <property type="evidence" value="ECO:0007669"/>
    <property type="project" value="UniProtKB-KW"/>
</dbReference>
<dbReference type="EMBL" id="CM001436">
    <property type="protein sequence ID" value="EHQ35681.1"/>
    <property type="molecule type" value="Genomic_DNA"/>
</dbReference>
<keyword evidence="3 8" id="KW-0479">Metal-binding</keyword>
<keyword evidence="11" id="KW-1185">Reference proteome</keyword>
<dbReference type="AlphaFoldDB" id="H1Z3T2"/>
<evidence type="ECO:0000256" key="1">
    <source>
        <dbReference type="ARBA" id="ARBA00022490"/>
    </source>
</evidence>
<dbReference type="PANTHER" id="PTHR19136">
    <property type="entry name" value="MOLYBDENUM COFACTOR GUANYLYLTRANSFERASE"/>
    <property type="match status" value="1"/>
</dbReference>
<dbReference type="OrthoDB" id="28434at2157"/>
<dbReference type="GO" id="GO:0061603">
    <property type="term" value="F:molybdenum cofactor guanylyltransferase activity"/>
    <property type="evidence" value="ECO:0007669"/>
    <property type="project" value="UniProtKB-EC"/>
</dbReference>
<evidence type="ECO:0000256" key="2">
    <source>
        <dbReference type="ARBA" id="ARBA00022679"/>
    </source>
</evidence>
<evidence type="ECO:0000313" key="10">
    <source>
        <dbReference type="EMBL" id="EHQ35681.1"/>
    </source>
</evidence>
<dbReference type="RefSeq" id="WP_004077437.1">
    <property type="nucleotide sequence ID" value="NZ_CM001436.1"/>
</dbReference>
<evidence type="ECO:0000313" key="11">
    <source>
        <dbReference type="Proteomes" id="UP000005741"/>
    </source>
</evidence>
<evidence type="ECO:0000256" key="4">
    <source>
        <dbReference type="ARBA" id="ARBA00022741"/>
    </source>
</evidence>
<keyword evidence="7 8" id="KW-0501">Molybdenum cofactor biosynthesis</keyword>
<dbReference type="SUPFAM" id="SSF53448">
    <property type="entry name" value="Nucleotide-diphospho-sugar transferases"/>
    <property type="match status" value="1"/>
</dbReference>
<comment type="caution">
    <text evidence="8">Lacks conserved residue(s) required for the propagation of feature annotation.</text>
</comment>
<keyword evidence="5 8" id="KW-0460">Magnesium</keyword>
<dbReference type="InterPro" id="IPR025877">
    <property type="entry name" value="MobA-like_NTP_Trfase"/>
</dbReference>
<comment type="subcellular location">
    <subcellularLocation>
        <location evidence="8">Cytoplasm</location>
    </subcellularLocation>
</comment>
<dbReference type="HOGENOM" id="CLU_055597_2_1_2"/>
<dbReference type="InParanoid" id="H1Z3T2"/>
<keyword evidence="4 8" id="KW-0547">Nucleotide-binding</keyword>
<dbReference type="CDD" id="cd02503">
    <property type="entry name" value="MobA"/>
    <property type="match status" value="1"/>
</dbReference>
<dbReference type="GO" id="GO:0005525">
    <property type="term" value="F:GTP binding"/>
    <property type="evidence" value="ECO:0007669"/>
    <property type="project" value="UniProtKB-UniRule"/>
</dbReference>
<dbReference type="HAMAP" id="MF_00316">
    <property type="entry name" value="MobA"/>
    <property type="match status" value="1"/>
</dbReference>
<dbReference type="InterPro" id="IPR029044">
    <property type="entry name" value="Nucleotide-diphossugar_trans"/>
</dbReference>
<feature type="binding site" evidence="8">
    <location>
        <position position="108"/>
    </location>
    <ligand>
        <name>GTP</name>
        <dbReference type="ChEBI" id="CHEBI:37565"/>
    </ligand>
</feature>
<keyword evidence="2 8" id="KW-0808">Transferase</keyword>
<comment type="similarity">
    <text evidence="8">Belongs to the MobA family.</text>
</comment>
<evidence type="ECO:0000256" key="8">
    <source>
        <dbReference type="HAMAP-Rule" id="MF_00316"/>
    </source>
</evidence>
<evidence type="ECO:0000259" key="9">
    <source>
        <dbReference type="Pfam" id="PF12804"/>
    </source>
</evidence>
<dbReference type="GO" id="GO:0006777">
    <property type="term" value="P:Mo-molybdopterin cofactor biosynthetic process"/>
    <property type="evidence" value="ECO:0007669"/>
    <property type="project" value="UniProtKB-KW"/>
</dbReference>
<feature type="binding site" evidence="8">
    <location>
        <position position="108"/>
    </location>
    <ligand>
        <name>Mg(2+)</name>
        <dbReference type="ChEBI" id="CHEBI:18420"/>
    </ligand>
</feature>
<dbReference type="PANTHER" id="PTHR19136:SF81">
    <property type="entry name" value="MOLYBDENUM COFACTOR GUANYLYLTRANSFERASE"/>
    <property type="match status" value="1"/>
</dbReference>
<comment type="function">
    <text evidence="8">Transfers a GMP moiety from GTP to Mo-molybdopterin (Mo-MPT) cofactor (Moco or molybdenum cofactor) to form Mo-molybdopterin guanine dinucleotide (Mo-MGD) cofactor.</text>
</comment>
<protein>
    <recommendedName>
        <fullName evidence="8">Probable molybdenum cofactor guanylyltransferase</fullName>
        <shortName evidence="8">MoCo guanylyltransferase</shortName>
        <ecNumber evidence="8">2.7.7.77</ecNumber>
    </recommendedName>
    <alternativeName>
        <fullName evidence="8">GTP:molybdopterin guanylyltransferase</fullName>
    </alternativeName>
    <alternativeName>
        <fullName evidence="8">Mo-MPT guanylyltransferase</fullName>
    </alternativeName>
    <alternativeName>
        <fullName evidence="8">Molybdopterin guanylyltransferase</fullName>
    </alternativeName>
    <alternativeName>
        <fullName evidence="8">Molybdopterin-guanine dinucleotide synthase</fullName>
        <shortName evidence="8">MGD synthase</shortName>
    </alternativeName>
</protein>
<comment type="cofactor">
    <cofactor evidence="8">
        <name>Mg(2+)</name>
        <dbReference type="ChEBI" id="CHEBI:18420"/>
    </cofactor>
</comment>
<dbReference type="STRING" id="937775.Metlim_1580"/>
<dbReference type="Pfam" id="PF12804">
    <property type="entry name" value="NTP_transf_3"/>
    <property type="match status" value="1"/>
</dbReference>
<comment type="domain">
    <text evidence="8">The N-terminal domain determines nucleotide recognition and specific binding, while the C-terminal domain determines the specific binding to the target protein.</text>
</comment>
<organism evidence="10 11">
    <name type="scientific">Methanoplanus limicola DSM 2279</name>
    <dbReference type="NCBI Taxonomy" id="937775"/>
    <lineage>
        <taxon>Archaea</taxon>
        <taxon>Methanobacteriati</taxon>
        <taxon>Methanobacteriota</taxon>
        <taxon>Stenosarchaea group</taxon>
        <taxon>Methanomicrobia</taxon>
        <taxon>Methanomicrobiales</taxon>
        <taxon>Methanomicrobiaceae</taxon>
        <taxon>Methanoplanus</taxon>
    </lineage>
</organism>
<evidence type="ECO:0000256" key="5">
    <source>
        <dbReference type="ARBA" id="ARBA00022842"/>
    </source>
</evidence>
<accession>H1Z3T2</accession>
<dbReference type="InterPro" id="IPR013482">
    <property type="entry name" value="Molybde_CF_guanTrfase"/>
</dbReference>
<dbReference type="Proteomes" id="UP000005741">
    <property type="component" value="Chromosome"/>
</dbReference>
<evidence type="ECO:0000256" key="6">
    <source>
        <dbReference type="ARBA" id="ARBA00023134"/>
    </source>
</evidence>
<dbReference type="Gene3D" id="3.90.550.10">
    <property type="entry name" value="Spore Coat Polysaccharide Biosynthesis Protein SpsA, Chain A"/>
    <property type="match status" value="1"/>
</dbReference>
<proteinExistence type="inferred from homology"/>
<feature type="binding site" evidence="8">
    <location>
        <begin position="17"/>
        <end position="19"/>
    </location>
    <ligand>
        <name>GTP</name>
        <dbReference type="ChEBI" id="CHEBI:37565"/>
    </ligand>
</feature>
<keyword evidence="6 8" id="KW-0342">GTP-binding</keyword>
<evidence type="ECO:0000256" key="7">
    <source>
        <dbReference type="ARBA" id="ARBA00023150"/>
    </source>
</evidence>
<name>H1Z3T2_9EURY</name>
<dbReference type="GO" id="GO:0005737">
    <property type="term" value="C:cytoplasm"/>
    <property type="evidence" value="ECO:0007669"/>
    <property type="project" value="UniProtKB-SubCell"/>
</dbReference>
<keyword evidence="1 8" id="KW-0963">Cytoplasm</keyword>
<feature type="binding site" evidence="8">
    <location>
        <position position="30"/>
    </location>
    <ligand>
        <name>GTP</name>
        <dbReference type="ChEBI" id="CHEBI:37565"/>
    </ligand>
</feature>